<dbReference type="GO" id="GO:0016874">
    <property type="term" value="F:ligase activity"/>
    <property type="evidence" value="ECO:0007669"/>
    <property type="project" value="UniProtKB-KW"/>
</dbReference>
<dbReference type="PROSITE" id="PS50979">
    <property type="entry name" value="BC"/>
    <property type="match status" value="1"/>
</dbReference>
<name>A0A8J2ZAI7_9PROT</name>
<dbReference type="SMART" id="SM00878">
    <property type="entry name" value="Biotin_carb_C"/>
    <property type="match status" value="1"/>
</dbReference>
<keyword evidence="9" id="KW-1185">Reference proteome</keyword>
<dbReference type="InterPro" id="IPR005479">
    <property type="entry name" value="CPAse_ATP-bd"/>
</dbReference>
<feature type="domain" description="Biotin carboxylation" evidence="7">
    <location>
        <begin position="12"/>
        <end position="458"/>
    </location>
</feature>
<dbReference type="InterPro" id="IPR050856">
    <property type="entry name" value="Biotin_carboxylase_complex"/>
</dbReference>
<dbReference type="GO" id="GO:0005524">
    <property type="term" value="F:ATP binding"/>
    <property type="evidence" value="ECO:0007669"/>
    <property type="project" value="UniProtKB-UniRule"/>
</dbReference>
<evidence type="ECO:0000256" key="4">
    <source>
        <dbReference type="ARBA" id="ARBA00023267"/>
    </source>
</evidence>
<dbReference type="GO" id="GO:0046872">
    <property type="term" value="F:metal ion binding"/>
    <property type="evidence" value="ECO:0007669"/>
    <property type="project" value="InterPro"/>
</dbReference>
<dbReference type="Gene3D" id="3.30.470.20">
    <property type="entry name" value="ATP-grasp fold, B domain"/>
    <property type="match status" value="1"/>
</dbReference>
<dbReference type="InterPro" id="IPR011764">
    <property type="entry name" value="Biotin_carboxylation_dom"/>
</dbReference>
<dbReference type="Pfam" id="PF00289">
    <property type="entry name" value="Biotin_carb_N"/>
    <property type="match status" value="1"/>
</dbReference>
<dbReference type="PANTHER" id="PTHR18866:SF33">
    <property type="entry name" value="METHYLCROTONOYL-COA CARBOXYLASE SUBUNIT ALPHA, MITOCHONDRIAL-RELATED"/>
    <property type="match status" value="1"/>
</dbReference>
<evidence type="ECO:0000256" key="2">
    <source>
        <dbReference type="ARBA" id="ARBA00022741"/>
    </source>
</evidence>
<dbReference type="Pfam" id="PF02785">
    <property type="entry name" value="Biotin_carb_C"/>
    <property type="match status" value="1"/>
</dbReference>
<dbReference type="PROSITE" id="PS00867">
    <property type="entry name" value="CPSASE_2"/>
    <property type="match status" value="1"/>
</dbReference>
<dbReference type="InterPro" id="IPR005481">
    <property type="entry name" value="BC-like_N"/>
</dbReference>
<comment type="caution">
    <text evidence="8">The sequence shown here is derived from an EMBL/GenBank/DDBJ whole genome shotgun (WGS) entry which is preliminary data.</text>
</comment>
<evidence type="ECO:0000256" key="3">
    <source>
        <dbReference type="ARBA" id="ARBA00022840"/>
    </source>
</evidence>
<dbReference type="InterPro" id="IPR011054">
    <property type="entry name" value="Rudment_hybrid_motif"/>
</dbReference>
<keyword evidence="1" id="KW-0436">Ligase</keyword>
<evidence type="ECO:0000313" key="9">
    <source>
        <dbReference type="Proteomes" id="UP000597507"/>
    </source>
</evidence>
<dbReference type="AlphaFoldDB" id="A0A8J2ZAI7"/>
<dbReference type="PROSITE" id="PS50975">
    <property type="entry name" value="ATP_GRASP"/>
    <property type="match status" value="1"/>
</dbReference>
<dbReference type="InterPro" id="IPR011761">
    <property type="entry name" value="ATP-grasp"/>
</dbReference>
<organism evidence="8 9">
    <name type="scientific">Caldovatus sediminis</name>
    <dbReference type="NCBI Taxonomy" id="2041189"/>
    <lineage>
        <taxon>Bacteria</taxon>
        <taxon>Pseudomonadati</taxon>
        <taxon>Pseudomonadota</taxon>
        <taxon>Alphaproteobacteria</taxon>
        <taxon>Acetobacterales</taxon>
        <taxon>Roseomonadaceae</taxon>
        <taxon>Caldovatus</taxon>
    </lineage>
</organism>
<evidence type="ECO:0000259" key="6">
    <source>
        <dbReference type="PROSITE" id="PS50975"/>
    </source>
</evidence>
<evidence type="ECO:0000259" key="7">
    <source>
        <dbReference type="PROSITE" id="PS50979"/>
    </source>
</evidence>
<gene>
    <name evidence="8" type="primary">accC</name>
    <name evidence="8" type="ORF">GCM10010964_15180</name>
</gene>
<keyword evidence="4" id="KW-0092">Biotin</keyword>
<dbReference type="PROSITE" id="PS00866">
    <property type="entry name" value="CPSASE_1"/>
    <property type="match status" value="1"/>
</dbReference>
<dbReference type="PANTHER" id="PTHR18866">
    <property type="entry name" value="CARBOXYLASE:PYRUVATE/ACETYL-COA/PROPIONYL-COA CARBOXYLASE"/>
    <property type="match status" value="1"/>
</dbReference>
<keyword evidence="2 5" id="KW-0547">Nucleotide-binding</keyword>
<dbReference type="Proteomes" id="UP000597507">
    <property type="component" value="Unassembled WGS sequence"/>
</dbReference>
<keyword evidence="3 5" id="KW-0067">ATP-binding</keyword>
<dbReference type="SUPFAM" id="SSF56059">
    <property type="entry name" value="Glutathione synthetase ATP-binding domain-like"/>
    <property type="match status" value="1"/>
</dbReference>
<dbReference type="InterPro" id="IPR016185">
    <property type="entry name" value="PreATP-grasp_dom_sf"/>
</dbReference>
<sequence>MTDTPPPARAAPFRTVLVANRGAVAARIIRAVRALGCRAVAVHSDADAGAPYLEEADEALRIGPAPARESYLNQDALLDAAAKAGADALHPGYGFLSENAAFAARTAAMGITFIGPSPHHIAAMGEKTRARAIMAGNGFPVAAGSGLLPADPGEVLAAARGIGFPVMVKPAGGGGGIGMAIARDEASLLRAVARARAAAERSFADGGVYLERFLERARHVEIQLLGDRHGQVRHLFERDCSVQRRHQKVIEEAPAPNLPRDRALGIAQRAAAALQRLGYDNIGTVEMLMAEDGTFGFLEVNTRLQVEHAVTEMVTGVDLVAAQIRTAAGEPLGRVLPSRVAVEGHAVEARIYAEDPRRFLPSPGRLVRFRLPEGDGAWRIETGYREGMEVTPFYDPLLAKAVVRGRSREEAIRGLRELLAGMEIEGPETNIPFLLAALDDPRFRAGEVHTGLAAGITV</sequence>
<dbReference type="Pfam" id="PF02786">
    <property type="entry name" value="CPSase_L_D2"/>
    <property type="match status" value="1"/>
</dbReference>
<reference evidence="8 9" key="1">
    <citation type="journal article" date="2014" name="Int. J. Syst. Evol. Microbiol.">
        <title>Complete genome sequence of Corynebacterium casei LMG S-19264T (=DSM 44701T), isolated from a smear-ripened cheese.</title>
        <authorList>
            <consortium name="US DOE Joint Genome Institute (JGI-PGF)"/>
            <person name="Walter F."/>
            <person name="Albersmeier A."/>
            <person name="Kalinowski J."/>
            <person name="Ruckert C."/>
        </authorList>
    </citation>
    <scope>NUCLEOTIDE SEQUENCE [LARGE SCALE GENOMIC DNA]</scope>
    <source>
        <strain evidence="8 9">CGMCC 1.16330</strain>
    </source>
</reference>
<evidence type="ECO:0000256" key="5">
    <source>
        <dbReference type="PROSITE-ProRule" id="PRU00409"/>
    </source>
</evidence>
<dbReference type="InterPro" id="IPR005482">
    <property type="entry name" value="Biotin_COase_C"/>
</dbReference>
<evidence type="ECO:0000256" key="1">
    <source>
        <dbReference type="ARBA" id="ARBA00022598"/>
    </source>
</evidence>
<dbReference type="SUPFAM" id="SSF52440">
    <property type="entry name" value="PreATP-grasp domain"/>
    <property type="match status" value="1"/>
</dbReference>
<feature type="domain" description="ATP-grasp" evidence="6">
    <location>
        <begin position="131"/>
        <end position="328"/>
    </location>
</feature>
<dbReference type="EMBL" id="BMKS01000004">
    <property type="protein sequence ID" value="GGG28250.1"/>
    <property type="molecule type" value="Genomic_DNA"/>
</dbReference>
<dbReference type="SUPFAM" id="SSF51246">
    <property type="entry name" value="Rudiment single hybrid motif"/>
    <property type="match status" value="1"/>
</dbReference>
<evidence type="ECO:0000313" key="8">
    <source>
        <dbReference type="EMBL" id="GGG28250.1"/>
    </source>
</evidence>
<protein>
    <submittedName>
        <fullName evidence="8">Biotin carboxylase</fullName>
    </submittedName>
</protein>
<proteinExistence type="predicted"/>
<accession>A0A8J2ZAI7</accession>